<dbReference type="InterPro" id="IPR011251">
    <property type="entry name" value="Luciferase-like_dom"/>
</dbReference>
<dbReference type="Proteomes" id="UP000184330">
    <property type="component" value="Unassembled WGS sequence"/>
</dbReference>
<dbReference type="GO" id="GO:0004497">
    <property type="term" value="F:monooxygenase activity"/>
    <property type="evidence" value="ECO:0007669"/>
    <property type="project" value="InterPro"/>
</dbReference>
<sequence length="458" mass="50609">MSGTIGHLSPGQWKNPKDRSTTKLKLSYWTNLAQLLERGNINALFLADSTAGHAVYEGSMDECIRRGAQFPIIDPSIPISAMAAVTKNLTFAITTSTSFETPFIVAKRFSTLDHLTDGRIGWNIVTSWKDAAFRAIGISARIDHDKRYEMADDYLRALYKLWEGSWSDDAVKFDIANDVYADPAKIREIHHDGPFYKLDTRHIVPPSPQRVPFLFQAGTSSAGSKPGATHAEAIFVASHSPELLRPKIAKIRAQAAVLGRDPQSLKFFASITPFIGSTMAVAQKKLADARKYASVIGGLVLFSSWTGIDISNLPLDEEIRPEEHSDGNKISTVLDGMIATSENVPKWTPRVIAEKAAFGGLGPCPCGTPNMVADEMQRWIEEGDLDGFNIAYVTTPRSFEDVVYLLVPELRRRGLYPEAPGEGDEPLTAREKVYGKGQKLLRSDHVGSTYRYDVYQET</sequence>
<organism evidence="3 4">
    <name type="scientific">Phialocephala subalpina</name>
    <dbReference type="NCBI Taxonomy" id="576137"/>
    <lineage>
        <taxon>Eukaryota</taxon>
        <taxon>Fungi</taxon>
        <taxon>Dikarya</taxon>
        <taxon>Ascomycota</taxon>
        <taxon>Pezizomycotina</taxon>
        <taxon>Leotiomycetes</taxon>
        <taxon>Helotiales</taxon>
        <taxon>Mollisiaceae</taxon>
        <taxon>Phialocephala</taxon>
        <taxon>Phialocephala fortinii species complex</taxon>
    </lineage>
</organism>
<dbReference type="InterPro" id="IPR016215">
    <property type="entry name" value="NTA_MOA"/>
</dbReference>
<dbReference type="NCBIfam" id="TIGR03860">
    <property type="entry name" value="FMN_nitrolo"/>
    <property type="match status" value="1"/>
</dbReference>
<gene>
    <name evidence="3" type="ORF">PAC_10300</name>
</gene>
<name>A0A1L7X5X9_9HELO</name>
<dbReference type="SUPFAM" id="SSF51679">
    <property type="entry name" value="Bacterial luciferase-like"/>
    <property type="match status" value="1"/>
</dbReference>
<protein>
    <submittedName>
        <fullName evidence="3">Related to thermophilic desulfurizing enzyme</fullName>
    </submittedName>
</protein>
<keyword evidence="4" id="KW-1185">Reference proteome</keyword>
<dbReference type="Gene3D" id="3.20.20.30">
    <property type="entry name" value="Luciferase-like domain"/>
    <property type="match status" value="1"/>
</dbReference>
<dbReference type="PANTHER" id="PTHR30011:SF30">
    <property type="entry name" value="XENOBIOTIC COMPOUND MONOOXYGENASE, DSZA FAMILY (AFU_ORTHOLOGUE AFUA_6G01920)"/>
    <property type="match status" value="1"/>
</dbReference>
<proteinExistence type="inferred from homology"/>
<evidence type="ECO:0000313" key="3">
    <source>
        <dbReference type="EMBL" id="CZR60404.1"/>
    </source>
</evidence>
<evidence type="ECO:0000259" key="2">
    <source>
        <dbReference type="Pfam" id="PF00296"/>
    </source>
</evidence>
<dbReference type="InterPro" id="IPR051260">
    <property type="entry name" value="Diverse_substr_monoxygenases"/>
</dbReference>
<dbReference type="InterPro" id="IPR036661">
    <property type="entry name" value="Luciferase-like_sf"/>
</dbReference>
<evidence type="ECO:0000256" key="1">
    <source>
        <dbReference type="ARBA" id="ARBA00033748"/>
    </source>
</evidence>
<evidence type="ECO:0000313" key="4">
    <source>
        <dbReference type="Proteomes" id="UP000184330"/>
    </source>
</evidence>
<dbReference type="EMBL" id="FJOG01000016">
    <property type="protein sequence ID" value="CZR60404.1"/>
    <property type="molecule type" value="Genomic_DNA"/>
</dbReference>
<comment type="similarity">
    <text evidence="1">Belongs to the NtaA/SnaA/DszA monooxygenase family.</text>
</comment>
<dbReference type="STRING" id="576137.A0A1L7X5X9"/>
<dbReference type="PANTHER" id="PTHR30011">
    <property type="entry name" value="ALKANESULFONATE MONOOXYGENASE-RELATED"/>
    <property type="match status" value="1"/>
</dbReference>
<dbReference type="PIRSF" id="PIRSF000337">
    <property type="entry name" value="NTA_MOA"/>
    <property type="match status" value="1"/>
</dbReference>
<accession>A0A1L7X5X9</accession>
<reference evidence="3 4" key="1">
    <citation type="submission" date="2016-03" db="EMBL/GenBank/DDBJ databases">
        <authorList>
            <person name="Ploux O."/>
        </authorList>
    </citation>
    <scope>NUCLEOTIDE SEQUENCE [LARGE SCALE GENOMIC DNA]</scope>
    <source>
        <strain evidence="3 4">UAMH 11012</strain>
    </source>
</reference>
<dbReference type="AlphaFoldDB" id="A0A1L7X5X9"/>
<dbReference type="GO" id="GO:0016705">
    <property type="term" value="F:oxidoreductase activity, acting on paired donors, with incorporation or reduction of molecular oxygen"/>
    <property type="evidence" value="ECO:0007669"/>
    <property type="project" value="InterPro"/>
</dbReference>
<dbReference type="Pfam" id="PF00296">
    <property type="entry name" value="Bac_luciferase"/>
    <property type="match status" value="1"/>
</dbReference>
<dbReference type="OrthoDB" id="8922241at2759"/>
<feature type="domain" description="Luciferase-like" evidence="2">
    <location>
        <begin position="14"/>
        <end position="382"/>
    </location>
</feature>